<dbReference type="InterPro" id="IPR013762">
    <property type="entry name" value="Integrase-like_cat_sf"/>
</dbReference>
<dbReference type="PROSITE" id="PS51898">
    <property type="entry name" value="TYR_RECOMBINASE"/>
    <property type="match status" value="1"/>
</dbReference>
<gene>
    <name evidence="3" type="ORF">D5R93_09240</name>
</gene>
<dbReference type="EMBL" id="CP032514">
    <property type="protein sequence ID" value="AYD90935.1"/>
    <property type="molecule type" value="Genomic_DNA"/>
</dbReference>
<organism evidence="3 4">
    <name type="scientific">Actinomyces lilanjuaniae</name>
    <dbReference type="NCBI Taxonomy" id="2321394"/>
    <lineage>
        <taxon>Bacteria</taxon>
        <taxon>Bacillati</taxon>
        <taxon>Actinomycetota</taxon>
        <taxon>Actinomycetes</taxon>
        <taxon>Actinomycetales</taxon>
        <taxon>Actinomycetaceae</taxon>
        <taxon>Actinomyces</taxon>
    </lineage>
</organism>
<dbReference type="InterPro" id="IPR002104">
    <property type="entry name" value="Integrase_catalytic"/>
</dbReference>
<dbReference type="Gene3D" id="1.10.443.10">
    <property type="entry name" value="Intergrase catalytic core"/>
    <property type="match status" value="1"/>
</dbReference>
<evidence type="ECO:0000256" key="1">
    <source>
        <dbReference type="ARBA" id="ARBA00023172"/>
    </source>
</evidence>
<reference evidence="3 4" key="1">
    <citation type="submission" date="2018-09" db="EMBL/GenBank/DDBJ databases">
        <authorList>
            <person name="Li J."/>
        </authorList>
    </citation>
    <scope>NUCLEOTIDE SEQUENCE [LARGE SCALE GENOMIC DNA]</scope>
    <source>
        <strain evidence="3 4">2129</strain>
    </source>
</reference>
<evidence type="ECO:0000313" key="3">
    <source>
        <dbReference type="EMBL" id="AYD90935.1"/>
    </source>
</evidence>
<dbReference type="RefSeq" id="WP_119836469.1">
    <property type="nucleotide sequence ID" value="NZ_CP032514.1"/>
</dbReference>
<protein>
    <recommendedName>
        <fullName evidence="2">Tyr recombinase domain-containing protein</fullName>
    </recommendedName>
</protein>
<evidence type="ECO:0000313" key="4">
    <source>
        <dbReference type="Proteomes" id="UP000273001"/>
    </source>
</evidence>
<keyword evidence="4" id="KW-1185">Reference proteome</keyword>
<keyword evidence="1" id="KW-0233">DNA recombination</keyword>
<dbReference type="InterPro" id="IPR011010">
    <property type="entry name" value="DNA_brk_join_enz"/>
</dbReference>
<proteinExistence type="predicted"/>
<name>A0ABM6Z6E6_9ACTO</name>
<feature type="domain" description="Tyr recombinase" evidence="2">
    <location>
        <begin position="1"/>
        <end position="64"/>
    </location>
</feature>
<dbReference type="Proteomes" id="UP000273001">
    <property type="component" value="Chromosome"/>
</dbReference>
<sequence>MDAPPPGWTLHALRHRFPTTAYGADRDILAVQILAVQRLLGHTSVSTTQRYTAPPTNAMRKAVETAA</sequence>
<evidence type="ECO:0000259" key="2">
    <source>
        <dbReference type="PROSITE" id="PS51898"/>
    </source>
</evidence>
<accession>A0ABM6Z6E6</accession>
<dbReference type="SUPFAM" id="SSF56349">
    <property type="entry name" value="DNA breaking-rejoining enzymes"/>
    <property type="match status" value="1"/>
</dbReference>